<gene>
    <name evidence="2" type="ORF">DAQ1742_01835</name>
</gene>
<reference evidence="2 3" key="1">
    <citation type="submission" date="2016-09" db="EMBL/GenBank/DDBJ databases">
        <authorList>
            <person name="Reverchon S."/>
            <person name="Nasser W."/>
            <person name="Leonard S."/>
            <person name="Brochier C."/>
            <person name="Duprey A."/>
        </authorList>
    </citation>
    <scope>NUCLEOTIDE SEQUENCE [LARGE SCALE GENOMIC DNA]</scope>
    <source>
        <strain evidence="2 3">174/2</strain>
    </source>
</reference>
<evidence type="ECO:0000256" key="1">
    <source>
        <dbReference type="SAM" id="Phobius"/>
    </source>
</evidence>
<name>A0A375A9I9_9GAMM</name>
<keyword evidence="3" id="KW-1185">Reference proteome</keyword>
<keyword evidence="1" id="KW-1133">Transmembrane helix</keyword>
<dbReference type="AlphaFoldDB" id="A0A375A9I9"/>
<keyword evidence="1" id="KW-0472">Membrane</keyword>
<evidence type="ECO:0000313" key="2">
    <source>
        <dbReference type="EMBL" id="SLM62772.1"/>
    </source>
</evidence>
<sequence length="40" mass="4878">MFLSFYYYIYLVINTLNIIVNKKVKNKWKKFNESGRSSRA</sequence>
<keyword evidence="1" id="KW-0812">Transmembrane</keyword>
<accession>A0A375A9I9</accession>
<proteinExistence type="predicted"/>
<evidence type="ECO:0000313" key="3">
    <source>
        <dbReference type="Proteomes" id="UP000294820"/>
    </source>
</evidence>
<dbReference type="KEGG" id="daq:DAQ1742_01835"/>
<protein>
    <submittedName>
        <fullName evidence="2">Uncharacterized protein</fullName>
    </submittedName>
</protein>
<dbReference type="Proteomes" id="UP000294820">
    <property type="component" value="Chromosome 1"/>
</dbReference>
<organism evidence="2 3">
    <name type="scientific">Dickeya aquatica</name>
    <dbReference type="NCBI Taxonomy" id="1401087"/>
    <lineage>
        <taxon>Bacteria</taxon>
        <taxon>Pseudomonadati</taxon>
        <taxon>Pseudomonadota</taxon>
        <taxon>Gammaproteobacteria</taxon>
        <taxon>Enterobacterales</taxon>
        <taxon>Pectobacteriaceae</taxon>
        <taxon>Dickeya</taxon>
    </lineage>
</organism>
<feature type="transmembrane region" description="Helical" evidence="1">
    <location>
        <begin position="6"/>
        <end position="24"/>
    </location>
</feature>
<dbReference type="EMBL" id="LT615367">
    <property type="protein sequence ID" value="SLM62772.1"/>
    <property type="molecule type" value="Genomic_DNA"/>
</dbReference>